<dbReference type="PANTHER" id="PTHR40697:SF3">
    <property type="entry name" value="ACETOIN CATABOLISM PROTEIN X"/>
    <property type="match status" value="1"/>
</dbReference>
<evidence type="ECO:0000313" key="2">
    <source>
        <dbReference type="Proteomes" id="UP000515847"/>
    </source>
</evidence>
<dbReference type="RefSeq" id="WP_051965596.1">
    <property type="nucleotide sequence ID" value="NZ_CP045798.1"/>
</dbReference>
<dbReference type="InterPro" id="IPR039065">
    <property type="entry name" value="AcoX-like"/>
</dbReference>
<dbReference type="GO" id="GO:0003951">
    <property type="term" value="F:NAD+ kinase activity"/>
    <property type="evidence" value="ECO:0007669"/>
    <property type="project" value="InterPro"/>
</dbReference>
<accession>A0A7G6E5G7</accession>
<dbReference type="GO" id="GO:0006741">
    <property type="term" value="P:NADP+ biosynthetic process"/>
    <property type="evidence" value="ECO:0007669"/>
    <property type="project" value="InterPro"/>
</dbReference>
<dbReference type="GO" id="GO:0005524">
    <property type="term" value="F:ATP binding"/>
    <property type="evidence" value="ECO:0007669"/>
    <property type="project" value="UniProtKB-ARBA"/>
</dbReference>
<evidence type="ECO:0000313" key="1">
    <source>
        <dbReference type="EMBL" id="QNB47321.1"/>
    </source>
</evidence>
<dbReference type="PIRSF" id="PIRSF018567">
    <property type="entry name" value="AcoX"/>
    <property type="match status" value="1"/>
</dbReference>
<dbReference type="GO" id="GO:0051287">
    <property type="term" value="F:NAD binding"/>
    <property type="evidence" value="ECO:0007669"/>
    <property type="project" value="UniProtKB-ARBA"/>
</dbReference>
<dbReference type="PANTHER" id="PTHR40697">
    <property type="entry name" value="ACETOIN CATABOLISM PROTEIN X"/>
    <property type="match status" value="1"/>
</dbReference>
<dbReference type="OrthoDB" id="4292700at2"/>
<dbReference type="SUPFAM" id="SSF111331">
    <property type="entry name" value="NAD kinase/diacylglycerol kinase-like"/>
    <property type="match status" value="1"/>
</dbReference>
<keyword evidence="1" id="KW-0418">Kinase</keyword>
<organism evidence="1 2">
    <name type="scientific">Thermanaerosceptrum fracticalcis</name>
    <dbReference type="NCBI Taxonomy" id="1712410"/>
    <lineage>
        <taxon>Bacteria</taxon>
        <taxon>Bacillati</taxon>
        <taxon>Bacillota</taxon>
        <taxon>Clostridia</taxon>
        <taxon>Eubacteriales</taxon>
        <taxon>Peptococcaceae</taxon>
        <taxon>Thermanaerosceptrum</taxon>
    </lineage>
</organism>
<dbReference type="AlphaFoldDB" id="A0A7G6E5G7"/>
<name>A0A7G6E5G7_THEFR</name>
<dbReference type="InterPro" id="IPR016064">
    <property type="entry name" value="NAD/diacylglycerol_kinase_sf"/>
</dbReference>
<protein>
    <submittedName>
        <fullName evidence="1">ATP-NAD kinase</fullName>
    </submittedName>
</protein>
<keyword evidence="1" id="KW-0808">Transferase</keyword>
<dbReference type="KEGG" id="tfr:BR63_14095"/>
<dbReference type="Gene3D" id="3.40.50.10330">
    <property type="entry name" value="Probable inorganic polyphosphate/atp-NAD kinase, domain 1"/>
    <property type="match status" value="1"/>
</dbReference>
<reference evidence="1 2" key="1">
    <citation type="journal article" date="2019" name="Front. Microbiol.">
        <title>Thermoanaerosceptrum fracticalcis gen. nov. sp. nov., a Novel Fumarate-Fermenting Microorganism From a Deep Fractured Carbonate Aquifer of the US Great Basin.</title>
        <authorList>
            <person name="Hamilton-Brehm S.D."/>
            <person name="Stewart L.E."/>
            <person name="Zavarin M."/>
            <person name="Caldwell M."/>
            <person name="Lawson P.A."/>
            <person name="Onstott T.C."/>
            <person name="Grzymski J."/>
            <person name="Neveux I."/>
            <person name="Lollar B.S."/>
            <person name="Russell C.E."/>
            <person name="Moser D.P."/>
        </authorList>
    </citation>
    <scope>NUCLEOTIDE SEQUENCE [LARGE SCALE GENOMIC DNA]</scope>
    <source>
        <strain evidence="1 2">DRI-13</strain>
    </source>
</reference>
<gene>
    <name evidence="1" type="ORF">BR63_14095</name>
</gene>
<dbReference type="InterPro" id="IPR017438">
    <property type="entry name" value="ATP-NAD_kinase_N"/>
</dbReference>
<sequence>MATVGIIANPASGKDIRRLVSYGTVFDNQEKVNIVRRILLGLAAVKVKRVVYMPDYYGIVPKAVEGLKSHDRLSMEIISADINLTGTQLDSYRAAQVMESSKVDCIITLGGDGTNRMVAKGCGSIPLLPVSTGTNNVFPTMVEGTVAGMAAGVVARGIVNHFPVVQPTKKLIVYKNGLPIDIALVDAVVLREKFIGSRAIWEVNHLVQAVVSRGEPHNIGIASVAGYLNPIGTSDKEGLSIEFGRGNFKVLAPIAPGLIVPVEIKTSQKIGINGKVKVKSTPCIIALDGEREVEVNEEDEAYIELTFDGPKVVDVKAALRAAVDGSHGSGMEELHKEFVLQE</sequence>
<dbReference type="Proteomes" id="UP000515847">
    <property type="component" value="Chromosome"/>
</dbReference>
<dbReference type="InterPro" id="IPR011391">
    <property type="entry name" value="AcoX_kinase"/>
</dbReference>
<dbReference type="Pfam" id="PF01513">
    <property type="entry name" value="NAD_kinase"/>
    <property type="match status" value="1"/>
</dbReference>
<keyword evidence="2" id="KW-1185">Reference proteome</keyword>
<dbReference type="InterPro" id="IPR002504">
    <property type="entry name" value="NADK"/>
</dbReference>
<proteinExistence type="predicted"/>
<dbReference type="EMBL" id="CP045798">
    <property type="protein sequence ID" value="QNB47321.1"/>
    <property type="molecule type" value="Genomic_DNA"/>
</dbReference>